<dbReference type="EMBL" id="KP027199">
    <property type="protein sequence ID" value="AJD82295.1"/>
    <property type="molecule type" value="Genomic_DNA"/>
</dbReference>
<dbReference type="RefSeq" id="YP_009125827.1">
    <property type="nucleotide sequence ID" value="NC_026603.1"/>
</dbReference>
<evidence type="ECO:0000256" key="1">
    <source>
        <dbReference type="SAM" id="MobiDB-lite"/>
    </source>
</evidence>
<organism evidence="2 3">
    <name type="scientific">Mycobacterium phage Keshu</name>
    <dbReference type="NCBI Taxonomy" id="1567471"/>
    <lineage>
        <taxon>Viruses</taxon>
        <taxon>Duplodnaviria</taxon>
        <taxon>Heunggongvirae</taxon>
        <taxon>Uroviricota</taxon>
        <taxon>Caudoviricetes</taxon>
        <taxon>Weiservirinae</taxon>
        <taxon>Keshuvirus</taxon>
        <taxon>Keshuvirus keshu</taxon>
    </lineage>
</organism>
<evidence type="ECO:0000313" key="2">
    <source>
        <dbReference type="EMBL" id="AJD82295.1"/>
    </source>
</evidence>
<reference evidence="2 3" key="1">
    <citation type="submission" date="2014-10" db="EMBL/GenBank/DDBJ databases">
        <authorList>
            <person name="Mthembu S."/>
            <person name="Kuvar S."/>
            <person name="Nduna N."/>
            <person name="Pillay S."/>
            <person name="Pillay T."/>
            <person name="Tang P.-C."/>
            <person name="Reddy N."/>
            <person name="Larsen M.H."/>
            <person name="Rubin E.J."/>
            <person name="Russell D.A."/>
            <person name="Guerrero C.A."/>
            <person name="Bowman C.A."/>
            <person name="Jacobs-Sera D."/>
            <person name="Hendrix R.W."/>
            <person name="Hatfull G.F."/>
        </authorList>
    </citation>
    <scope>NUCLEOTIDE SEQUENCE [LARGE SCALE GENOMIC DNA]</scope>
</reference>
<gene>
    <name evidence="2" type="primary">75</name>
    <name evidence="2" type="ORF">PBI_KESHU_75</name>
</gene>
<name>A0A0B5A3P8_9CAUD</name>
<keyword evidence="3" id="KW-1185">Reference proteome</keyword>
<dbReference type="GeneID" id="23680435"/>
<dbReference type="KEGG" id="vg:23680435"/>
<dbReference type="OrthoDB" id="27525at10239"/>
<evidence type="ECO:0000313" key="3">
    <source>
        <dbReference type="Proteomes" id="UP000031717"/>
    </source>
</evidence>
<protein>
    <submittedName>
        <fullName evidence="2">Uncharacterized protein</fullName>
    </submittedName>
</protein>
<accession>A0A0B5A3P8</accession>
<feature type="region of interest" description="Disordered" evidence="1">
    <location>
        <begin position="33"/>
        <end position="54"/>
    </location>
</feature>
<proteinExistence type="predicted"/>
<dbReference type="Proteomes" id="UP000031717">
    <property type="component" value="Segment"/>
</dbReference>
<sequence>MSLPDSVSFGDPRRSPGVLEDFAGVCPQGAGISYYGSPRPANPTEFDVEGAARG</sequence>